<dbReference type="AlphaFoldDB" id="A0AA97FGQ3"/>
<evidence type="ECO:0000313" key="5">
    <source>
        <dbReference type="Proteomes" id="UP001301797"/>
    </source>
</evidence>
<feature type="domain" description="PEGA" evidence="3">
    <location>
        <begin position="36"/>
        <end position="104"/>
    </location>
</feature>
<reference evidence="4 5" key="1">
    <citation type="submission" date="2019-09" db="EMBL/GenBank/DDBJ databases">
        <title>The complete genome of Methanoplanus sp. FWC-SCC4.</title>
        <authorList>
            <person name="Chen S.-C."/>
            <person name="Zhou Y.-Z."/>
            <person name="Lai M.-C."/>
        </authorList>
    </citation>
    <scope>NUCLEOTIDE SEQUENCE [LARGE SCALE GENOMIC DNA]</scope>
    <source>
        <strain evidence="4 5">FWC-SCC4</strain>
    </source>
</reference>
<feature type="compositionally biased region" description="Low complexity" evidence="1">
    <location>
        <begin position="105"/>
        <end position="123"/>
    </location>
</feature>
<organism evidence="4 5">
    <name type="scientific">Methanochimaera problematica</name>
    <dbReference type="NCBI Taxonomy" id="2609417"/>
    <lineage>
        <taxon>Archaea</taxon>
        <taxon>Methanobacteriati</taxon>
        <taxon>Methanobacteriota</taxon>
        <taxon>Stenosarchaea group</taxon>
        <taxon>Methanomicrobia</taxon>
        <taxon>Methanomicrobiales</taxon>
        <taxon>Methanomicrobiaceae</taxon>
        <taxon>Methanochimaera</taxon>
    </lineage>
</organism>
<dbReference type="Pfam" id="PF08308">
    <property type="entry name" value="PEGA"/>
    <property type="match status" value="5"/>
</dbReference>
<proteinExistence type="predicted"/>
<feature type="region of interest" description="Disordered" evidence="1">
    <location>
        <begin position="105"/>
        <end position="128"/>
    </location>
</feature>
<keyword evidence="2" id="KW-1133">Transmembrane helix</keyword>
<evidence type="ECO:0000259" key="3">
    <source>
        <dbReference type="Pfam" id="PF08308"/>
    </source>
</evidence>
<evidence type="ECO:0000256" key="2">
    <source>
        <dbReference type="SAM" id="Phobius"/>
    </source>
</evidence>
<feature type="domain" description="PEGA" evidence="3">
    <location>
        <begin position="444"/>
        <end position="510"/>
    </location>
</feature>
<protein>
    <submittedName>
        <fullName evidence="4">PEGA domain-containing protein</fullName>
    </submittedName>
</protein>
<keyword evidence="5" id="KW-1185">Reference proteome</keyword>
<feature type="domain" description="PEGA" evidence="3">
    <location>
        <begin position="290"/>
        <end position="357"/>
    </location>
</feature>
<feature type="transmembrane region" description="Helical" evidence="2">
    <location>
        <begin position="517"/>
        <end position="537"/>
    </location>
</feature>
<dbReference type="PANTHER" id="PTHR36194">
    <property type="entry name" value="S-LAYER-LIKE PROTEIN"/>
    <property type="match status" value="1"/>
</dbReference>
<dbReference type="PANTHER" id="PTHR36194:SF1">
    <property type="entry name" value="S-LAYER-LIKE PROTEIN"/>
    <property type="match status" value="1"/>
</dbReference>
<dbReference type="InterPro" id="IPR013229">
    <property type="entry name" value="PEGA"/>
</dbReference>
<dbReference type="InterPro" id="IPR008969">
    <property type="entry name" value="CarboxyPept-like_regulatory"/>
</dbReference>
<dbReference type="Gene3D" id="2.60.40.1120">
    <property type="entry name" value="Carboxypeptidase-like, regulatory domain"/>
    <property type="match status" value="1"/>
</dbReference>
<dbReference type="GeneID" id="85230654"/>
<dbReference type="SUPFAM" id="SSF49464">
    <property type="entry name" value="Carboxypeptidase regulatory domain-like"/>
    <property type="match status" value="1"/>
</dbReference>
<dbReference type="RefSeq" id="WP_317136578.1">
    <property type="nucleotide sequence ID" value="NZ_CP043875.1"/>
</dbReference>
<sequence>MYVKKLQLALILVYFILLLSSPVLAEDNATVLPVTGYITITSDPSAANVAIDGRDIGNTPITGYEIESGTHEITVSKTGYESKTESVTLSPGEQSGISVTLEPVKTPTETETPTPTMTQTPVPTTAPPTVTPTPEPGIGWYVVHCNLDNANVYFDGLLKGTTKNGQLTVEYTVGSTPYNKVTVSKSGYISVSQNLPLPPSAGQTVNTYLTLQPEPSTNGQLTVYSNPSGASVYVDRNFKGSTPLTASLKPGSHALQIAKSGYREINENIFISTGQTLTREYTLQTETEYGTLSVSSDPAGAGVYIDEIYRGLSTVTVKNLVVGNHDIKVTASGYSEWKGTQFVKKNAVMTVHARLVPVAGSNKGYVRVTSEPGEAEVYLDGRYMGLTGEQGTQGSYALTLNPGTYTISVEKTGYRDYEVQTSVSSGQTAWVHAVLVPFTEPLTGSVSVTSDPEGAGVYIDDVYKGITPVQISGVTAGEHQVMLKLDGYGDSHGKVTVSAGGTSTVSVAMKPYTEPTAAPGFGINIIVLGIFVVILYCSRKRG</sequence>
<feature type="domain" description="PEGA" evidence="3">
    <location>
        <begin position="365"/>
        <end position="436"/>
    </location>
</feature>
<evidence type="ECO:0000256" key="1">
    <source>
        <dbReference type="SAM" id="MobiDB-lite"/>
    </source>
</evidence>
<keyword evidence="2" id="KW-0812">Transmembrane</keyword>
<feature type="domain" description="PEGA" evidence="3">
    <location>
        <begin position="219"/>
        <end position="285"/>
    </location>
</feature>
<keyword evidence="2" id="KW-0472">Membrane</keyword>
<evidence type="ECO:0000313" key="4">
    <source>
        <dbReference type="EMBL" id="WOF17121.1"/>
    </source>
</evidence>
<accession>A0AA97FGQ3</accession>
<dbReference type="EMBL" id="CP043875">
    <property type="protein sequence ID" value="WOF17121.1"/>
    <property type="molecule type" value="Genomic_DNA"/>
</dbReference>
<dbReference type="KEGG" id="mefw:F1737_10755"/>
<dbReference type="Proteomes" id="UP001301797">
    <property type="component" value="Chromosome"/>
</dbReference>
<gene>
    <name evidence="4" type="ORF">F1737_10755</name>
</gene>
<name>A0AA97FGQ3_9EURY</name>